<accession>A0A2W1JNY0</accession>
<sequence>MTDFKKIQDLLEELHDEGDHIPERSSIHHQWVEKHFALLQDMIEKQRHPLKKITEKLKAEITLSPQTLQKHYQAVKKLKLAEARRAKKNQTTEAATSAAVCDRRGGSTKQSRARVKPPEVDLSKISPPPQLVHAEIVED</sequence>
<gene>
    <name evidence="2" type="ORF">C1752_10457</name>
</gene>
<evidence type="ECO:0000256" key="1">
    <source>
        <dbReference type="SAM" id="MobiDB-lite"/>
    </source>
</evidence>
<proteinExistence type="predicted"/>
<feature type="region of interest" description="Disordered" evidence="1">
    <location>
        <begin position="85"/>
        <end position="139"/>
    </location>
</feature>
<dbReference type="AlphaFoldDB" id="A0A2W1JNY0"/>
<evidence type="ECO:0000313" key="2">
    <source>
        <dbReference type="EMBL" id="PZD70607.1"/>
    </source>
</evidence>
<dbReference type="EMBL" id="PQWO01000032">
    <property type="protein sequence ID" value="PZD70607.1"/>
    <property type="molecule type" value="Genomic_DNA"/>
</dbReference>
<name>A0A2W1JNY0_9CYAN</name>
<keyword evidence="3" id="KW-1185">Reference proteome</keyword>
<evidence type="ECO:0000313" key="3">
    <source>
        <dbReference type="Proteomes" id="UP000248857"/>
    </source>
</evidence>
<dbReference type="Proteomes" id="UP000248857">
    <property type="component" value="Unassembled WGS sequence"/>
</dbReference>
<reference evidence="2 3" key="1">
    <citation type="journal article" date="2018" name="Sci. Rep.">
        <title>A novel species of the marine cyanobacterium Acaryochloris with a unique pigment content and lifestyle.</title>
        <authorList>
            <person name="Partensky F."/>
            <person name="Six C."/>
            <person name="Ratin M."/>
            <person name="Garczarek L."/>
            <person name="Vaulot D."/>
            <person name="Probert I."/>
            <person name="Calteau A."/>
            <person name="Gourvil P."/>
            <person name="Marie D."/>
            <person name="Grebert T."/>
            <person name="Bouchier C."/>
            <person name="Le Panse S."/>
            <person name="Gachenot M."/>
            <person name="Rodriguez F."/>
            <person name="Garrido J.L."/>
        </authorList>
    </citation>
    <scope>NUCLEOTIDE SEQUENCE [LARGE SCALE GENOMIC DNA]</scope>
    <source>
        <strain evidence="2 3">RCC1774</strain>
    </source>
</reference>
<protein>
    <submittedName>
        <fullName evidence="2">Uncharacterized protein</fullName>
    </submittedName>
</protein>
<dbReference type="RefSeq" id="WP_110988845.1">
    <property type="nucleotide sequence ID" value="NZ_CAWNWM010000032.1"/>
</dbReference>
<comment type="caution">
    <text evidence="2">The sequence shown here is derived from an EMBL/GenBank/DDBJ whole genome shotgun (WGS) entry which is preliminary data.</text>
</comment>
<organism evidence="2 3">
    <name type="scientific">Acaryochloris thomasi RCC1774</name>
    <dbReference type="NCBI Taxonomy" id="1764569"/>
    <lineage>
        <taxon>Bacteria</taxon>
        <taxon>Bacillati</taxon>
        <taxon>Cyanobacteriota</taxon>
        <taxon>Cyanophyceae</taxon>
        <taxon>Acaryochloridales</taxon>
        <taxon>Acaryochloridaceae</taxon>
        <taxon>Acaryochloris</taxon>
        <taxon>Acaryochloris thomasi</taxon>
    </lineage>
</organism>